<proteinExistence type="predicted"/>
<dbReference type="CDD" id="cd16325">
    <property type="entry name" value="LolA"/>
    <property type="match status" value="1"/>
</dbReference>
<dbReference type="Gene3D" id="2.50.20.10">
    <property type="entry name" value="Lipoprotein localisation LolA/LolB/LppX"/>
    <property type="match status" value="1"/>
</dbReference>
<evidence type="ECO:0000256" key="1">
    <source>
        <dbReference type="ARBA" id="ARBA00022729"/>
    </source>
</evidence>
<dbReference type="InterPro" id="IPR004564">
    <property type="entry name" value="OM_lipoprot_carrier_LolA-like"/>
</dbReference>
<dbReference type="PANTHER" id="PTHR35869">
    <property type="entry name" value="OUTER-MEMBRANE LIPOPROTEIN CARRIER PROTEIN"/>
    <property type="match status" value="1"/>
</dbReference>
<evidence type="ECO:0000313" key="3">
    <source>
        <dbReference type="Proteomes" id="UP000318709"/>
    </source>
</evidence>
<organism evidence="2 3">
    <name type="scientific">Formicincola oecophyllae</name>
    <dbReference type="NCBI Taxonomy" id="2558361"/>
    <lineage>
        <taxon>Bacteria</taxon>
        <taxon>Pseudomonadati</taxon>
        <taxon>Pseudomonadota</taxon>
        <taxon>Alphaproteobacteria</taxon>
        <taxon>Acetobacterales</taxon>
        <taxon>Acetobacteraceae</taxon>
        <taxon>Formicincola</taxon>
    </lineage>
</organism>
<dbReference type="PANTHER" id="PTHR35869:SF1">
    <property type="entry name" value="OUTER-MEMBRANE LIPOPROTEIN CARRIER PROTEIN"/>
    <property type="match status" value="1"/>
</dbReference>
<gene>
    <name evidence="2" type="ORF">E3E12_00385</name>
</gene>
<dbReference type="KEGG" id="swf:E3E12_00385"/>
<dbReference type="EMBL" id="CP038231">
    <property type="protein sequence ID" value="QDH14250.1"/>
    <property type="molecule type" value="Genomic_DNA"/>
</dbReference>
<keyword evidence="3" id="KW-1185">Reference proteome</keyword>
<reference evidence="2 3" key="1">
    <citation type="submission" date="2019-03" db="EMBL/GenBank/DDBJ databases">
        <title>The complete genome sequence of Swingsia_sp. F3b2 LMG30590(T).</title>
        <authorList>
            <person name="Chua K.-O."/>
            <person name="Chan K.-G."/>
            <person name="See-Too W.-S."/>
        </authorList>
    </citation>
    <scope>NUCLEOTIDE SEQUENCE [LARGE SCALE GENOMIC DNA]</scope>
    <source>
        <strain evidence="2 3">F3b2</strain>
    </source>
</reference>
<dbReference type="Proteomes" id="UP000318709">
    <property type="component" value="Chromosome"/>
</dbReference>
<evidence type="ECO:0000313" key="2">
    <source>
        <dbReference type="EMBL" id="QDH14250.1"/>
    </source>
</evidence>
<sequence>MAAGGPAWGAQAKPLSLVPGALQAPARQPAATPLTPVEKGWLRRLEDVLAATHTVKAHFVQQAWDGQNHQSTSTGTLWLERPGRMRFSYDPEPGKGDKKEAPVTITANDGKLVYIDPSIDQVTAMPLDHSPLGLLLRAQPRFSGDVTVTGFVMGPGQKRMAVALVRTAMPSAGTLTLQFNASPLQLLGWSVRDASGKTTSLSLEDVHTGMELPAGLFKLPRQAP</sequence>
<name>A0A4Y6UBE6_9PROT</name>
<protein>
    <submittedName>
        <fullName evidence="2">Outer membrane lipoprotein carrier protein LolA</fullName>
    </submittedName>
</protein>
<accession>A0A4Y6UBE6</accession>
<keyword evidence="1" id="KW-0732">Signal</keyword>
<dbReference type="OrthoDB" id="9800501at2"/>
<dbReference type="AlphaFoldDB" id="A0A4Y6UBE6"/>
<dbReference type="SUPFAM" id="SSF89392">
    <property type="entry name" value="Prokaryotic lipoproteins and lipoprotein localization factors"/>
    <property type="match status" value="1"/>
</dbReference>
<dbReference type="InterPro" id="IPR029046">
    <property type="entry name" value="LolA/LolB/LppX"/>
</dbReference>
<dbReference type="Pfam" id="PF03548">
    <property type="entry name" value="LolA"/>
    <property type="match status" value="1"/>
</dbReference>
<keyword evidence="2" id="KW-0449">Lipoprotein</keyword>